<reference evidence="4" key="2">
    <citation type="submission" date="2015-01" db="EMBL/GenBank/DDBJ databases">
        <title>Evolutionary Origins and Diversification of the Mycorrhizal Mutualists.</title>
        <authorList>
            <consortium name="DOE Joint Genome Institute"/>
            <consortium name="Mycorrhizal Genomics Consortium"/>
            <person name="Kohler A."/>
            <person name="Kuo A."/>
            <person name="Nagy L.G."/>
            <person name="Floudas D."/>
            <person name="Copeland A."/>
            <person name="Barry K.W."/>
            <person name="Cichocki N."/>
            <person name="Veneault-Fourrey C."/>
            <person name="LaButti K."/>
            <person name="Lindquist E.A."/>
            <person name="Lipzen A."/>
            <person name="Lundell T."/>
            <person name="Morin E."/>
            <person name="Murat C."/>
            <person name="Riley R."/>
            <person name="Ohm R."/>
            <person name="Sun H."/>
            <person name="Tunlid A."/>
            <person name="Henrissat B."/>
            <person name="Grigoriev I.V."/>
            <person name="Hibbett D.S."/>
            <person name="Martin F."/>
        </authorList>
    </citation>
    <scope>NUCLEOTIDE SEQUENCE [LARGE SCALE GENOMIC DNA]</scope>
    <source>
        <strain evidence="4">F 1598</strain>
    </source>
</reference>
<dbReference type="SUPFAM" id="SSF54695">
    <property type="entry name" value="POZ domain"/>
    <property type="match status" value="1"/>
</dbReference>
<feature type="compositionally biased region" description="Low complexity" evidence="1">
    <location>
        <begin position="1"/>
        <end position="12"/>
    </location>
</feature>
<name>A0A0C3F1V5_PILCF</name>
<dbReference type="AlphaFoldDB" id="A0A0C3F1V5"/>
<feature type="region of interest" description="Disordered" evidence="1">
    <location>
        <begin position="1"/>
        <end position="27"/>
    </location>
</feature>
<organism evidence="3 4">
    <name type="scientific">Piloderma croceum (strain F 1598)</name>
    <dbReference type="NCBI Taxonomy" id="765440"/>
    <lineage>
        <taxon>Eukaryota</taxon>
        <taxon>Fungi</taxon>
        <taxon>Dikarya</taxon>
        <taxon>Basidiomycota</taxon>
        <taxon>Agaricomycotina</taxon>
        <taxon>Agaricomycetes</taxon>
        <taxon>Agaricomycetidae</taxon>
        <taxon>Atheliales</taxon>
        <taxon>Atheliaceae</taxon>
        <taxon>Piloderma</taxon>
    </lineage>
</organism>
<evidence type="ECO:0000313" key="4">
    <source>
        <dbReference type="Proteomes" id="UP000054166"/>
    </source>
</evidence>
<dbReference type="InterPro" id="IPR000210">
    <property type="entry name" value="BTB/POZ_dom"/>
</dbReference>
<dbReference type="SMART" id="SM00225">
    <property type="entry name" value="BTB"/>
    <property type="match status" value="1"/>
</dbReference>
<dbReference type="InterPro" id="IPR011333">
    <property type="entry name" value="SKP1/BTB/POZ_sf"/>
</dbReference>
<proteinExistence type="predicted"/>
<gene>
    <name evidence="3" type="ORF">PILCRDRAFT_716860</name>
</gene>
<dbReference type="EMBL" id="KN833070">
    <property type="protein sequence ID" value="KIM73951.1"/>
    <property type="molecule type" value="Genomic_DNA"/>
</dbReference>
<protein>
    <recommendedName>
        <fullName evidence="2">BTB domain-containing protein</fullName>
    </recommendedName>
</protein>
<dbReference type="HOGENOM" id="CLU_052397_3_0_1"/>
<evidence type="ECO:0000256" key="1">
    <source>
        <dbReference type="SAM" id="MobiDB-lite"/>
    </source>
</evidence>
<reference evidence="3 4" key="1">
    <citation type="submission" date="2014-04" db="EMBL/GenBank/DDBJ databases">
        <authorList>
            <consortium name="DOE Joint Genome Institute"/>
            <person name="Kuo A."/>
            <person name="Tarkka M."/>
            <person name="Buscot F."/>
            <person name="Kohler A."/>
            <person name="Nagy L.G."/>
            <person name="Floudas D."/>
            <person name="Copeland A."/>
            <person name="Barry K.W."/>
            <person name="Cichocki N."/>
            <person name="Veneault-Fourrey C."/>
            <person name="LaButti K."/>
            <person name="Lindquist E.A."/>
            <person name="Lipzen A."/>
            <person name="Lundell T."/>
            <person name="Morin E."/>
            <person name="Murat C."/>
            <person name="Sun H."/>
            <person name="Tunlid A."/>
            <person name="Henrissat B."/>
            <person name="Grigoriev I.V."/>
            <person name="Hibbett D.S."/>
            <person name="Martin F."/>
            <person name="Nordberg H.P."/>
            <person name="Cantor M.N."/>
            <person name="Hua S.X."/>
        </authorList>
    </citation>
    <scope>NUCLEOTIDE SEQUENCE [LARGE SCALE GENOMIC DNA]</scope>
    <source>
        <strain evidence="3 4">F 1598</strain>
    </source>
</reference>
<evidence type="ECO:0000313" key="3">
    <source>
        <dbReference type="EMBL" id="KIM73951.1"/>
    </source>
</evidence>
<feature type="domain" description="BTB" evidence="2">
    <location>
        <begin position="27"/>
        <end position="137"/>
    </location>
</feature>
<dbReference type="InParanoid" id="A0A0C3F1V5"/>
<dbReference type="Proteomes" id="UP000054166">
    <property type="component" value="Unassembled WGS sequence"/>
</dbReference>
<dbReference type="Gene3D" id="3.30.710.10">
    <property type="entry name" value="Potassium Channel Kv1.1, Chain A"/>
    <property type="match status" value="1"/>
</dbReference>
<dbReference type="STRING" id="765440.A0A0C3F1V5"/>
<keyword evidence="4" id="KW-1185">Reference proteome</keyword>
<dbReference type="Pfam" id="PF00651">
    <property type="entry name" value="BTB"/>
    <property type="match status" value="1"/>
</dbReference>
<evidence type="ECO:0000259" key="2">
    <source>
        <dbReference type="SMART" id="SM00225"/>
    </source>
</evidence>
<accession>A0A0C3F1V5</accession>
<dbReference type="OrthoDB" id="3357985at2759"/>
<sequence length="210" mass="23361">MSTNNTSSSNQSPAITDANAPFDDPDTDAILRSSDNVDFRVFRHFLSYASPVLRTVFALPQVSQGDNSNETKDGLPIIQVSEESKTLGRLLLMCYPKDESLPGIESLEDVHALLDAAVKYNMERVEKKVRKRLIAQCFLSTDAVRVFAIACRFHLREEAKGAARSTVGQSIIGKPLAKELDLVTGRQMCELLHYHDSSQKMHRGDKGHSR</sequence>